<dbReference type="GO" id="GO:0051536">
    <property type="term" value="F:iron-sulfur cluster binding"/>
    <property type="evidence" value="ECO:0007669"/>
    <property type="project" value="InterPro"/>
</dbReference>
<dbReference type="Gene3D" id="3.20.20.540">
    <property type="entry name" value="Radical SAM ThiC family, central domain"/>
    <property type="match status" value="1"/>
</dbReference>
<reference evidence="1 2" key="1">
    <citation type="journal article" date="2016" name="Nat. Commun.">
        <title>Thousands of microbial genomes shed light on interconnected biogeochemical processes in an aquifer system.</title>
        <authorList>
            <person name="Anantharaman K."/>
            <person name="Brown C.T."/>
            <person name="Hug L.A."/>
            <person name="Sharon I."/>
            <person name="Castelle C.J."/>
            <person name="Probst A.J."/>
            <person name="Thomas B.C."/>
            <person name="Singh A."/>
            <person name="Wilkins M.J."/>
            <person name="Karaoz U."/>
            <person name="Brodie E.L."/>
            <person name="Williams K.H."/>
            <person name="Hubbard S.S."/>
            <person name="Banfield J.F."/>
        </authorList>
    </citation>
    <scope>NUCLEOTIDE SEQUENCE [LARGE SCALE GENOMIC DNA]</scope>
</reference>
<protein>
    <submittedName>
        <fullName evidence="1">Uncharacterized protein</fullName>
    </submittedName>
</protein>
<dbReference type="EMBL" id="MFSY01000025">
    <property type="protein sequence ID" value="OGI47232.1"/>
    <property type="molecule type" value="Genomic_DNA"/>
</dbReference>
<proteinExistence type="predicted"/>
<gene>
    <name evidence="1" type="ORF">A2637_07465</name>
</gene>
<name>A0A1F6TQ47_9PROT</name>
<evidence type="ECO:0000313" key="2">
    <source>
        <dbReference type="Proteomes" id="UP000179360"/>
    </source>
</evidence>
<comment type="caution">
    <text evidence="1">The sequence shown here is derived from an EMBL/GenBank/DDBJ whole genome shotgun (WGS) entry which is preliminary data.</text>
</comment>
<evidence type="ECO:0000313" key="1">
    <source>
        <dbReference type="EMBL" id="OGI47232.1"/>
    </source>
</evidence>
<dbReference type="Proteomes" id="UP000179360">
    <property type="component" value="Unassembled WGS sequence"/>
</dbReference>
<sequence>MWLIKEIKENMDKQLRGYGEAPINTLWSLRNDIAPASDHITTTIGVATIDRCSCTMLYDDLYGYARTQGISYKGAIKKEKKAKAVEFASRGAEFYRKA</sequence>
<dbReference type="AlphaFoldDB" id="A0A1F6TQ47"/>
<dbReference type="GO" id="GO:0009228">
    <property type="term" value="P:thiamine biosynthetic process"/>
    <property type="evidence" value="ECO:0007669"/>
    <property type="project" value="InterPro"/>
</dbReference>
<dbReference type="STRING" id="1817764.A2637_07465"/>
<dbReference type="InterPro" id="IPR038521">
    <property type="entry name" value="ThiC/Bza_core_dom"/>
</dbReference>
<dbReference type="Pfam" id="PF01964">
    <property type="entry name" value="ThiC_Rad_SAM"/>
    <property type="match status" value="1"/>
</dbReference>
<organism evidence="1 2">
    <name type="scientific">Candidatus Muproteobacteria bacterium RIFCSPHIGHO2_01_FULL_65_16</name>
    <dbReference type="NCBI Taxonomy" id="1817764"/>
    <lineage>
        <taxon>Bacteria</taxon>
        <taxon>Pseudomonadati</taxon>
        <taxon>Pseudomonadota</taxon>
        <taxon>Candidatus Muproteobacteria</taxon>
    </lineage>
</organism>
<accession>A0A1F6TQ47</accession>
<dbReference type="InterPro" id="IPR002817">
    <property type="entry name" value="ThiC/BzaA/B"/>
</dbReference>